<keyword evidence="2" id="KW-1185">Reference proteome</keyword>
<accession>A0AA42CL12</accession>
<dbReference type="RefSeq" id="WP_282583187.1">
    <property type="nucleotide sequence ID" value="NZ_JAMOIM010000001.1"/>
</dbReference>
<reference evidence="1" key="1">
    <citation type="submission" date="2022-05" db="EMBL/GenBank/DDBJ databases">
        <authorList>
            <person name="Pankratov T."/>
        </authorList>
    </citation>
    <scope>NUCLEOTIDE SEQUENCE</scope>
    <source>
        <strain evidence="1">BP6-180914</strain>
    </source>
</reference>
<evidence type="ECO:0000313" key="1">
    <source>
        <dbReference type="EMBL" id="MCW6506845.1"/>
    </source>
</evidence>
<dbReference type="PIRSF" id="PIRSF031796">
    <property type="entry name" value="UPC031796"/>
    <property type="match status" value="1"/>
</dbReference>
<organism evidence="1 2">
    <name type="scientific">Lichenifustis flavocetrariae</name>
    <dbReference type="NCBI Taxonomy" id="2949735"/>
    <lineage>
        <taxon>Bacteria</taxon>
        <taxon>Pseudomonadati</taxon>
        <taxon>Pseudomonadota</taxon>
        <taxon>Alphaproteobacteria</taxon>
        <taxon>Hyphomicrobiales</taxon>
        <taxon>Lichenihabitantaceae</taxon>
        <taxon>Lichenifustis</taxon>
    </lineage>
</organism>
<dbReference type="AlphaFoldDB" id="A0AA42CL12"/>
<evidence type="ECO:0000313" key="2">
    <source>
        <dbReference type="Proteomes" id="UP001165667"/>
    </source>
</evidence>
<dbReference type="Pfam" id="PF06319">
    <property type="entry name" value="MmcB-like"/>
    <property type="match status" value="1"/>
</dbReference>
<dbReference type="EMBL" id="JAMOIM010000001">
    <property type="protein sequence ID" value="MCW6506845.1"/>
    <property type="molecule type" value="Genomic_DNA"/>
</dbReference>
<name>A0AA42CL12_9HYPH</name>
<comment type="caution">
    <text evidence="1">The sequence shown here is derived from an EMBL/GenBank/DDBJ whole genome shotgun (WGS) entry which is preliminary data.</text>
</comment>
<proteinExistence type="predicted"/>
<dbReference type="InterPro" id="IPR009394">
    <property type="entry name" value="MmcB-like"/>
</dbReference>
<protein>
    <submittedName>
        <fullName evidence="1">MmcB family DNA repair protein</fullName>
    </submittedName>
</protein>
<sequence>MLAQTEFQFPDDGRQSETARAVARGTRRLLRAHGYATVTELPLADGRRADIVALGDDGTITIVEVKSSVADYKADTKWRFYQAHCDRLLFAIPSVVPAALMPEEAGLIVADAYGAEIIREAVERRLAAATRRAMFIRFGQAAAHRLHRLGDPEGWSDQQGLF</sequence>
<gene>
    <name evidence="1" type="ORF">M8523_02270</name>
</gene>
<dbReference type="Proteomes" id="UP001165667">
    <property type="component" value="Unassembled WGS sequence"/>
</dbReference>